<accession>A0ACA9JVX5</accession>
<name>A0ACA9JVX5_9GLOM</name>
<evidence type="ECO:0000313" key="1">
    <source>
        <dbReference type="EMBL" id="CAG8439050.1"/>
    </source>
</evidence>
<evidence type="ECO:0000313" key="2">
    <source>
        <dbReference type="Proteomes" id="UP000789525"/>
    </source>
</evidence>
<organism evidence="1 2">
    <name type="scientific">Acaulospora colombiana</name>
    <dbReference type="NCBI Taxonomy" id="27376"/>
    <lineage>
        <taxon>Eukaryota</taxon>
        <taxon>Fungi</taxon>
        <taxon>Fungi incertae sedis</taxon>
        <taxon>Mucoromycota</taxon>
        <taxon>Glomeromycotina</taxon>
        <taxon>Glomeromycetes</taxon>
        <taxon>Diversisporales</taxon>
        <taxon>Acaulosporaceae</taxon>
        <taxon>Acaulospora</taxon>
    </lineage>
</organism>
<dbReference type="Proteomes" id="UP000789525">
    <property type="component" value="Unassembled WGS sequence"/>
</dbReference>
<keyword evidence="2" id="KW-1185">Reference proteome</keyword>
<sequence>MESGSESNLEGQATVTEDSANANFSVQRNQSVNSIDRISLSINERLNDNFSMIARISTQNSEAVMSFNDPPPSFAESQKQHRLYQDMQFRKGTKGTNNIDTLNVILKTTSTPSRTPNLSNAWEFAGWGSTYYIELPTDKPPENKDRTLLGQWRATSISGNDLVASVLYTVGICTVVAGKYAPLSLFIVSVILYPFQGILSEVGTALPLNGGSYNCLLNTSSKWFAAVAAALGLLDYVATAVVSAAAATSYLSGQFSLSSSVVFWITIGVLVLTAGVVALGLKESSNLAFAIFLFHCFTLTLLMVASVVRWIIQGNAVLIENWQDPGSGNPAWDIFYGTCIGLLGITGFETSANYIEDQKPGVYQKTVRNMWMLAFFFNAPISLLALAIMPMSTFKEHQNDIISTMGKYAVGSWLQTLVIIDAIVVLGAGVLTGFIGATGLIYRMASDHILPNDLGLCFRANKYFHDKEFFGVLEFTAPEVLQGNNHTKESDVYSFGVLTLEVFTRSIIIPKVVSETRIKAQPVIPNNLPPPIFNLIIKCLNTNPENRIRLDGICNLLSELWANLWYQVDNKQFETYDNMQYCTLDARKLKSKRLHTNNEGDNDHEEEVKILAISEVPNIDSSGTDVECFLKVDTNHM</sequence>
<proteinExistence type="predicted"/>
<reference evidence="1" key="1">
    <citation type="submission" date="2021-06" db="EMBL/GenBank/DDBJ databases">
        <authorList>
            <person name="Kallberg Y."/>
            <person name="Tangrot J."/>
            <person name="Rosling A."/>
        </authorList>
    </citation>
    <scope>NUCLEOTIDE SEQUENCE</scope>
    <source>
        <strain evidence="1">CL356</strain>
    </source>
</reference>
<dbReference type="EMBL" id="CAJVPT010000117">
    <property type="protein sequence ID" value="CAG8439050.1"/>
    <property type="molecule type" value="Genomic_DNA"/>
</dbReference>
<protein>
    <submittedName>
        <fullName evidence="1">15901_t:CDS:1</fullName>
    </submittedName>
</protein>
<gene>
    <name evidence="1" type="ORF">ACOLOM_LOCUS108</name>
</gene>
<comment type="caution">
    <text evidence="1">The sequence shown here is derived from an EMBL/GenBank/DDBJ whole genome shotgun (WGS) entry which is preliminary data.</text>
</comment>